<keyword evidence="2" id="KW-1185">Reference proteome</keyword>
<sequence length="519" mass="57574">MTIGKELQNPIIRGFAPDPSVCAVGEYFFLVNSSFHIWPGLPIYASKNLQDWTLIGHAINRSEQLSLSGAKTGVSLLPDGHTLVGTTGLLAATIRHYHGRFYVVCTNASNQDDGFRTDNFYVTTEDIWSNNWSEPVYFDFDGIDTSLFVDDDNRAYVQGACYFDIGKQPSSTIKQFEVDLATGKALSPTREIWPGYANIDTEGPHIYKRDGYYYLLVAEGGTFEHHMLSIARSTDIWGPYESYQHNPIVTADGTDEYIQNTGHGELFEDQNGSWWAAVLAIRHVGDGRYTLGRETFLTPVSWPSGGWPKVEQPKMKYTVRRAPEGSAIPPRHSSPQSLIDYRFIRTPQLSNYHLDQSTSTISVTPSIGTLESQGPTISFLGLYQPDLDATASVALGTGFSGKAGLALYKDAKRSATIAFNPLTTSVEYAVVNAGTSLRDNLTVQLKSTPASIEFRIIASERSYTFEFRTEKRGKWASIAELDTLKITSRDFTGPIFGVFATADSPEEARPAIFREFVVY</sequence>
<comment type="caution">
    <text evidence="1">The sequence shown here is derived from an EMBL/GenBank/DDBJ whole genome shotgun (WGS) entry which is preliminary data.</text>
</comment>
<name>A0ACC2IGP9_9PLEO</name>
<gene>
    <name evidence="1" type="ORF">OPT61_g3775</name>
</gene>
<organism evidence="1 2">
    <name type="scientific">Boeremia exigua</name>
    <dbReference type="NCBI Taxonomy" id="749465"/>
    <lineage>
        <taxon>Eukaryota</taxon>
        <taxon>Fungi</taxon>
        <taxon>Dikarya</taxon>
        <taxon>Ascomycota</taxon>
        <taxon>Pezizomycotina</taxon>
        <taxon>Dothideomycetes</taxon>
        <taxon>Pleosporomycetidae</taxon>
        <taxon>Pleosporales</taxon>
        <taxon>Pleosporineae</taxon>
        <taxon>Didymellaceae</taxon>
        <taxon>Boeremia</taxon>
    </lineage>
</organism>
<protein>
    <submittedName>
        <fullName evidence="1">Uncharacterized protein</fullName>
    </submittedName>
</protein>
<dbReference type="EMBL" id="JAPHNI010000201">
    <property type="protein sequence ID" value="KAJ8114314.1"/>
    <property type="molecule type" value="Genomic_DNA"/>
</dbReference>
<dbReference type="Proteomes" id="UP001153331">
    <property type="component" value="Unassembled WGS sequence"/>
</dbReference>
<evidence type="ECO:0000313" key="1">
    <source>
        <dbReference type="EMBL" id="KAJ8114314.1"/>
    </source>
</evidence>
<accession>A0ACC2IGP9</accession>
<evidence type="ECO:0000313" key="2">
    <source>
        <dbReference type="Proteomes" id="UP001153331"/>
    </source>
</evidence>
<reference evidence="1" key="1">
    <citation type="submission" date="2022-11" db="EMBL/GenBank/DDBJ databases">
        <title>Genome Sequence of Boeremia exigua.</title>
        <authorList>
            <person name="Buettner E."/>
        </authorList>
    </citation>
    <scope>NUCLEOTIDE SEQUENCE</scope>
    <source>
        <strain evidence="1">CU02</strain>
    </source>
</reference>
<proteinExistence type="predicted"/>